<evidence type="ECO:0000256" key="4">
    <source>
        <dbReference type="ARBA" id="ARBA00022519"/>
    </source>
</evidence>
<dbReference type="GO" id="GO:0005886">
    <property type="term" value="C:plasma membrane"/>
    <property type="evidence" value="ECO:0007669"/>
    <property type="project" value="UniProtKB-SubCell"/>
</dbReference>
<dbReference type="PANTHER" id="PTHR30012">
    <property type="entry name" value="GENERAL SECRETION PATHWAY PROTEIN"/>
    <property type="match status" value="1"/>
</dbReference>
<evidence type="ECO:0000313" key="10">
    <source>
        <dbReference type="EMBL" id="HFC97227.1"/>
    </source>
</evidence>
<feature type="transmembrane region" description="Helical" evidence="8">
    <location>
        <begin position="208"/>
        <end position="238"/>
    </location>
</feature>
<dbReference type="Gene3D" id="1.20.81.30">
    <property type="entry name" value="Type II secretion system (T2SS), domain F"/>
    <property type="match status" value="2"/>
</dbReference>
<dbReference type="Pfam" id="PF00482">
    <property type="entry name" value="T2SSF"/>
    <property type="match status" value="2"/>
</dbReference>
<reference evidence="10" key="1">
    <citation type="journal article" date="2020" name="mSystems">
        <title>Genome- and Community-Level Interaction Insights into Carbon Utilization and Element Cycling Functions of Hydrothermarchaeota in Hydrothermal Sediment.</title>
        <authorList>
            <person name="Zhou Z."/>
            <person name="Liu Y."/>
            <person name="Xu W."/>
            <person name="Pan J."/>
            <person name="Luo Z.H."/>
            <person name="Li M."/>
        </authorList>
    </citation>
    <scope>NUCLEOTIDE SEQUENCE [LARGE SCALE GENOMIC DNA]</scope>
    <source>
        <strain evidence="10">HyVt-483</strain>
    </source>
</reference>
<dbReference type="FunFam" id="1.20.81.30:FF:000001">
    <property type="entry name" value="Type II secretion system protein F"/>
    <property type="match status" value="1"/>
</dbReference>
<organism evidence="10">
    <name type="scientific">Thermosulfurimonas dismutans</name>
    <dbReference type="NCBI Taxonomy" id="999894"/>
    <lineage>
        <taxon>Bacteria</taxon>
        <taxon>Pseudomonadati</taxon>
        <taxon>Thermodesulfobacteriota</taxon>
        <taxon>Thermodesulfobacteria</taxon>
        <taxon>Thermodesulfobacteriales</taxon>
        <taxon>Thermodesulfobacteriaceae</taxon>
        <taxon>Thermosulfurimonas</taxon>
    </lineage>
</organism>
<evidence type="ECO:0000256" key="8">
    <source>
        <dbReference type="SAM" id="Phobius"/>
    </source>
</evidence>
<comment type="similarity">
    <text evidence="2">Belongs to the GSP F family.</text>
</comment>
<feature type="domain" description="Type II secretion system protein GspF" evidence="9">
    <location>
        <begin position="270"/>
        <end position="391"/>
    </location>
</feature>
<keyword evidence="5 8" id="KW-0812">Transmembrane</keyword>
<proteinExistence type="inferred from homology"/>
<keyword evidence="3" id="KW-1003">Cell membrane</keyword>
<dbReference type="InterPro" id="IPR003004">
    <property type="entry name" value="GspF/PilC"/>
</dbReference>
<protein>
    <submittedName>
        <fullName evidence="10">Type II secretion system F family protein</fullName>
    </submittedName>
</protein>
<evidence type="ECO:0000256" key="5">
    <source>
        <dbReference type="ARBA" id="ARBA00022692"/>
    </source>
</evidence>
<sequence length="401" mass="45820">MPVYRFQALTPDGRMIKDQMEFPDLRSFYTYLRREGLILVRYSARPALPWDRFTLGRVSRPELAEFCHNLALLVRGGIPLPQALKDLRETTVNPRLKKALGVLLAELQAGNPLSRGMEKERDLFPGIVRSLTALGEETGRLDHTLEEASRHLRRLHEIITQTKRAMLYPLFVLVAMSGALLFWLLFVLPKILNLFSQMRVALPAPTRFLLFVTTFLRAHFLEGILFLFVSLFFLWVGYRKFPAFKLRMEKVLLRLPIVSRIKRSSLLAFFFEYMALLLGAGIDILRSFDIMYSNIQSELGKKIIKELKEGVLRGESLSSTAAGLPLFSPLDLRMISVGEETGTLVDQLRELARYYYEIIQGLVDTLSRILEPVLIVIVGAIFLLIVIALIGPIYELITQIH</sequence>
<dbReference type="PRINTS" id="PR00812">
    <property type="entry name" value="BCTERIALGSPF"/>
</dbReference>
<evidence type="ECO:0000256" key="7">
    <source>
        <dbReference type="ARBA" id="ARBA00023136"/>
    </source>
</evidence>
<keyword evidence="4" id="KW-0997">Cell inner membrane</keyword>
<evidence type="ECO:0000256" key="1">
    <source>
        <dbReference type="ARBA" id="ARBA00004429"/>
    </source>
</evidence>
<evidence type="ECO:0000256" key="2">
    <source>
        <dbReference type="ARBA" id="ARBA00005745"/>
    </source>
</evidence>
<gene>
    <name evidence="10" type="ORF">ENJ40_02050</name>
</gene>
<dbReference type="AlphaFoldDB" id="A0A7C3CFC9"/>
<dbReference type="InterPro" id="IPR018076">
    <property type="entry name" value="T2SS_GspF_dom"/>
</dbReference>
<dbReference type="PANTHER" id="PTHR30012:SF0">
    <property type="entry name" value="TYPE II SECRETION SYSTEM PROTEIN F-RELATED"/>
    <property type="match status" value="1"/>
</dbReference>
<comment type="subcellular location">
    <subcellularLocation>
        <location evidence="1">Cell inner membrane</location>
        <topology evidence="1">Multi-pass membrane protein</topology>
    </subcellularLocation>
</comment>
<name>A0A7C3CFC9_9BACT</name>
<feature type="transmembrane region" description="Helical" evidence="8">
    <location>
        <begin position="266"/>
        <end position="285"/>
    </location>
</feature>
<keyword evidence="6 8" id="KW-1133">Transmembrane helix</keyword>
<keyword evidence="7 8" id="KW-0472">Membrane</keyword>
<accession>A0A7C3CFC9</accession>
<evidence type="ECO:0000259" key="9">
    <source>
        <dbReference type="Pfam" id="PF00482"/>
    </source>
</evidence>
<dbReference type="EMBL" id="DRMH01000020">
    <property type="protein sequence ID" value="HFC97227.1"/>
    <property type="molecule type" value="Genomic_DNA"/>
</dbReference>
<evidence type="ECO:0000256" key="3">
    <source>
        <dbReference type="ARBA" id="ARBA00022475"/>
    </source>
</evidence>
<feature type="domain" description="Type II secretion system protein GspF" evidence="9">
    <location>
        <begin position="66"/>
        <end position="189"/>
    </location>
</feature>
<comment type="caution">
    <text evidence="10">The sequence shown here is derived from an EMBL/GenBank/DDBJ whole genome shotgun (WGS) entry which is preliminary data.</text>
</comment>
<evidence type="ECO:0000256" key="6">
    <source>
        <dbReference type="ARBA" id="ARBA00022989"/>
    </source>
</evidence>
<feature type="transmembrane region" description="Helical" evidence="8">
    <location>
        <begin position="167"/>
        <end position="188"/>
    </location>
</feature>
<dbReference type="Proteomes" id="UP000886043">
    <property type="component" value="Unassembled WGS sequence"/>
</dbReference>
<feature type="transmembrane region" description="Helical" evidence="8">
    <location>
        <begin position="373"/>
        <end position="397"/>
    </location>
</feature>
<dbReference type="InterPro" id="IPR042094">
    <property type="entry name" value="T2SS_GspF_sf"/>
</dbReference>